<reference evidence="2" key="2">
    <citation type="submission" date="2018-08" db="UniProtKB">
        <authorList>
            <consortium name="EnsemblPlants"/>
        </authorList>
    </citation>
    <scope>IDENTIFICATION</scope>
    <source>
        <strain evidence="2">Yugu1</strain>
    </source>
</reference>
<keyword evidence="1" id="KW-0472">Membrane</keyword>
<reference evidence="3" key="1">
    <citation type="journal article" date="2012" name="Nat. Biotechnol.">
        <title>Reference genome sequence of the model plant Setaria.</title>
        <authorList>
            <person name="Bennetzen J.L."/>
            <person name="Schmutz J."/>
            <person name="Wang H."/>
            <person name="Percifield R."/>
            <person name="Hawkins J."/>
            <person name="Pontaroli A.C."/>
            <person name="Estep M."/>
            <person name="Feng L."/>
            <person name="Vaughn J.N."/>
            <person name="Grimwood J."/>
            <person name="Jenkins J."/>
            <person name="Barry K."/>
            <person name="Lindquist E."/>
            <person name="Hellsten U."/>
            <person name="Deshpande S."/>
            <person name="Wang X."/>
            <person name="Wu X."/>
            <person name="Mitros T."/>
            <person name="Triplett J."/>
            <person name="Yang X."/>
            <person name="Ye C.Y."/>
            <person name="Mauro-Herrera M."/>
            <person name="Wang L."/>
            <person name="Li P."/>
            <person name="Sharma M."/>
            <person name="Sharma R."/>
            <person name="Ronald P.C."/>
            <person name="Panaud O."/>
            <person name="Kellogg E.A."/>
            <person name="Brutnell T.P."/>
            <person name="Doust A.N."/>
            <person name="Tuskan G.A."/>
            <person name="Rokhsar D."/>
            <person name="Devos K.M."/>
        </authorList>
    </citation>
    <scope>NUCLEOTIDE SEQUENCE [LARGE SCALE GENOMIC DNA]</scope>
    <source>
        <strain evidence="3">cv. Yugu1</strain>
    </source>
</reference>
<evidence type="ECO:0000313" key="3">
    <source>
        <dbReference type="Proteomes" id="UP000004995"/>
    </source>
</evidence>
<organism evidence="2 3">
    <name type="scientific">Setaria italica</name>
    <name type="common">Foxtail millet</name>
    <name type="synonym">Panicum italicum</name>
    <dbReference type="NCBI Taxonomy" id="4555"/>
    <lineage>
        <taxon>Eukaryota</taxon>
        <taxon>Viridiplantae</taxon>
        <taxon>Streptophyta</taxon>
        <taxon>Embryophyta</taxon>
        <taxon>Tracheophyta</taxon>
        <taxon>Spermatophyta</taxon>
        <taxon>Magnoliopsida</taxon>
        <taxon>Liliopsida</taxon>
        <taxon>Poales</taxon>
        <taxon>Poaceae</taxon>
        <taxon>PACMAD clade</taxon>
        <taxon>Panicoideae</taxon>
        <taxon>Panicodae</taxon>
        <taxon>Paniceae</taxon>
        <taxon>Cenchrinae</taxon>
        <taxon>Setaria</taxon>
    </lineage>
</organism>
<feature type="transmembrane region" description="Helical" evidence="1">
    <location>
        <begin position="6"/>
        <end position="30"/>
    </location>
</feature>
<accession>K3ZGP2</accession>
<sequence length="48" mass="6020">MEFLRSTTFIINIVLFVIYHNIFMWAYLWIYYSMLRRCQVYTSTKKQS</sequence>
<proteinExistence type="predicted"/>
<dbReference type="EMBL" id="AGNK02001564">
    <property type="status" value="NOT_ANNOTATED_CDS"/>
    <property type="molecule type" value="Genomic_DNA"/>
</dbReference>
<dbReference type="Gramene" id="KQL14396">
    <property type="protein sequence ID" value="KQL14396"/>
    <property type="gene ID" value="SETIT_025744mg"/>
</dbReference>
<keyword evidence="1" id="KW-1133">Transmembrane helix</keyword>
<dbReference type="Proteomes" id="UP000004995">
    <property type="component" value="Unassembled WGS sequence"/>
</dbReference>
<name>K3ZGP2_SETIT</name>
<evidence type="ECO:0000313" key="2">
    <source>
        <dbReference type="EnsemblPlants" id="KQL14396"/>
    </source>
</evidence>
<dbReference type="EnsemblPlants" id="KQL14396">
    <property type="protein sequence ID" value="KQL14396"/>
    <property type="gene ID" value="SETIT_025744mg"/>
</dbReference>
<evidence type="ECO:0000256" key="1">
    <source>
        <dbReference type="SAM" id="Phobius"/>
    </source>
</evidence>
<dbReference type="InParanoid" id="K3ZGP2"/>
<dbReference type="HOGENOM" id="CLU_3160906_0_0_1"/>
<keyword evidence="1" id="KW-0812">Transmembrane</keyword>
<keyword evidence="3" id="KW-1185">Reference proteome</keyword>
<protein>
    <submittedName>
        <fullName evidence="2">Uncharacterized protein</fullName>
    </submittedName>
</protein>
<dbReference type="AlphaFoldDB" id="K3ZGP2"/>